<feature type="non-terminal residue" evidence="1">
    <location>
        <position position="1"/>
    </location>
</feature>
<evidence type="ECO:0000313" key="1">
    <source>
        <dbReference type="EMBL" id="KAF6143595.1"/>
    </source>
</evidence>
<sequence length="55" mass="6346">MKLMPKTTICNNWANTTPKSKENFTVFVSNRINIPRDIPNNHNHINKNGRALEDP</sequence>
<dbReference type="EMBL" id="JACGCM010002202">
    <property type="protein sequence ID" value="KAF6143595.1"/>
    <property type="molecule type" value="Genomic_DNA"/>
</dbReference>
<proteinExistence type="predicted"/>
<evidence type="ECO:0000313" key="2">
    <source>
        <dbReference type="Proteomes" id="UP000541444"/>
    </source>
</evidence>
<comment type="caution">
    <text evidence="1">The sequence shown here is derived from an EMBL/GenBank/DDBJ whole genome shotgun (WGS) entry which is preliminary data.</text>
</comment>
<protein>
    <submittedName>
        <fullName evidence="1">Uncharacterized protein</fullName>
    </submittedName>
</protein>
<keyword evidence="2" id="KW-1185">Reference proteome</keyword>
<organism evidence="1 2">
    <name type="scientific">Kingdonia uniflora</name>
    <dbReference type="NCBI Taxonomy" id="39325"/>
    <lineage>
        <taxon>Eukaryota</taxon>
        <taxon>Viridiplantae</taxon>
        <taxon>Streptophyta</taxon>
        <taxon>Embryophyta</taxon>
        <taxon>Tracheophyta</taxon>
        <taxon>Spermatophyta</taxon>
        <taxon>Magnoliopsida</taxon>
        <taxon>Ranunculales</taxon>
        <taxon>Circaeasteraceae</taxon>
        <taxon>Kingdonia</taxon>
    </lineage>
</organism>
<gene>
    <name evidence="1" type="ORF">GIB67_012394</name>
</gene>
<dbReference type="AlphaFoldDB" id="A0A7J7LLQ1"/>
<dbReference type="Proteomes" id="UP000541444">
    <property type="component" value="Unassembled WGS sequence"/>
</dbReference>
<accession>A0A7J7LLQ1</accession>
<name>A0A7J7LLQ1_9MAGN</name>
<reference evidence="1 2" key="1">
    <citation type="journal article" date="2020" name="IScience">
        <title>Genome Sequencing of the Endangered Kingdonia uniflora (Circaeasteraceae, Ranunculales) Reveals Potential Mechanisms of Evolutionary Specialization.</title>
        <authorList>
            <person name="Sun Y."/>
            <person name="Deng T."/>
            <person name="Zhang A."/>
            <person name="Moore M.J."/>
            <person name="Landis J.B."/>
            <person name="Lin N."/>
            <person name="Zhang H."/>
            <person name="Zhang X."/>
            <person name="Huang J."/>
            <person name="Zhang X."/>
            <person name="Sun H."/>
            <person name="Wang H."/>
        </authorList>
    </citation>
    <scope>NUCLEOTIDE SEQUENCE [LARGE SCALE GENOMIC DNA]</scope>
    <source>
        <strain evidence="1">TB1705</strain>
        <tissue evidence="1">Leaf</tissue>
    </source>
</reference>